<reference evidence="3 4" key="1">
    <citation type="submission" date="2018-04" db="EMBL/GenBank/DDBJ databases">
        <authorList>
            <person name="Vogel A."/>
        </authorList>
    </citation>
    <scope>NUCLEOTIDE SEQUENCE [LARGE SCALE GENOMIC DNA]</scope>
</reference>
<dbReference type="EMBL" id="OOIL02002010">
    <property type="protein sequence ID" value="VFQ79832.1"/>
    <property type="molecule type" value="Genomic_DNA"/>
</dbReference>
<keyword evidence="2" id="KW-0812">Transmembrane</keyword>
<evidence type="ECO:0000256" key="2">
    <source>
        <dbReference type="SAM" id="Phobius"/>
    </source>
</evidence>
<evidence type="ECO:0000313" key="3">
    <source>
        <dbReference type="EMBL" id="VFQ79832.1"/>
    </source>
</evidence>
<evidence type="ECO:0000256" key="1">
    <source>
        <dbReference type="SAM" id="MobiDB-lite"/>
    </source>
</evidence>
<keyword evidence="4" id="KW-1185">Reference proteome</keyword>
<name>A0A484LTF5_9ASTE</name>
<keyword evidence="2" id="KW-0472">Membrane</keyword>
<feature type="transmembrane region" description="Helical" evidence="2">
    <location>
        <begin position="38"/>
        <end position="59"/>
    </location>
</feature>
<evidence type="ECO:0000313" key="4">
    <source>
        <dbReference type="Proteomes" id="UP000595140"/>
    </source>
</evidence>
<dbReference type="AlphaFoldDB" id="A0A484LTF5"/>
<keyword evidence="2" id="KW-1133">Transmembrane helix</keyword>
<protein>
    <submittedName>
        <fullName evidence="3">Uncharacterized protein</fullName>
    </submittedName>
</protein>
<accession>A0A484LTF5</accession>
<dbReference type="Proteomes" id="UP000595140">
    <property type="component" value="Unassembled WGS sequence"/>
</dbReference>
<sequence>MEVKVISHGVGHQPSRGVPCPLHISCAFLSLLSKGRWLLPHLLLMLLCLTLSSVNQLSLGLKPHHPRSQATTISSTSRKKRKNGDLRGSLHI</sequence>
<organism evidence="3 4">
    <name type="scientific">Cuscuta campestris</name>
    <dbReference type="NCBI Taxonomy" id="132261"/>
    <lineage>
        <taxon>Eukaryota</taxon>
        <taxon>Viridiplantae</taxon>
        <taxon>Streptophyta</taxon>
        <taxon>Embryophyta</taxon>
        <taxon>Tracheophyta</taxon>
        <taxon>Spermatophyta</taxon>
        <taxon>Magnoliopsida</taxon>
        <taxon>eudicotyledons</taxon>
        <taxon>Gunneridae</taxon>
        <taxon>Pentapetalae</taxon>
        <taxon>asterids</taxon>
        <taxon>lamiids</taxon>
        <taxon>Solanales</taxon>
        <taxon>Convolvulaceae</taxon>
        <taxon>Cuscuteae</taxon>
        <taxon>Cuscuta</taxon>
        <taxon>Cuscuta subgen. Grammica</taxon>
        <taxon>Cuscuta sect. Cleistogrammica</taxon>
    </lineage>
</organism>
<feature type="region of interest" description="Disordered" evidence="1">
    <location>
        <begin position="61"/>
        <end position="92"/>
    </location>
</feature>
<proteinExistence type="predicted"/>
<gene>
    <name evidence="3" type="ORF">CCAM_LOCUS21608</name>
</gene>